<name>A0ABP0RN25_9DINO</name>
<dbReference type="PANTHER" id="PTHR32134:SF92">
    <property type="entry name" value="FNIP REPEAT-CONTAINING PROTEIN"/>
    <property type="match status" value="1"/>
</dbReference>
<dbReference type="InterPro" id="IPR008615">
    <property type="entry name" value="FNIP"/>
</dbReference>
<reference evidence="1 2" key="1">
    <citation type="submission" date="2024-02" db="EMBL/GenBank/DDBJ databases">
        <authorList>
            <person name="Chen Y."/>
            <person name="Shah S."/>
            <person name="Dougan E. K."/>
            <person name="Thang M."/>
            <person name="Chan C."/>
        </authorList>
    </citation>
    <scope>NUCLEOTIDE SEQUENCE [LARGE SCALE GENOMIC DNA]</scope>
</reference>
<dbReference type="Gene3D" id="3.80.10.10">
    <property type="entry name" value="Ribonuclease Inhibitor"/>
    <property type="match status" value="1"/>
</dbReference>
<evidence type="ECO:0000313" key="1">
    <source>
        <dbReference type="EMBL" id="CAK9101495.1"/>
    </source>
</evidence>
<evidence type="ECO:0000313" key="2">
    <source>
        <dbReference type="Proteomes" id="UP001642484"/>
    </source>
</evidence>
<gene>
    <name evidence="1" type="ORF">CCMP2556_LOCUS47848</name>
</gene>
<dbReference type="PANTHER" id="PTHR32134">
    <property type="entry name" value="FNIP REPEAT-CONTAINING PROTEIN"/>
    <property type="match status" value="1"/>
</dbReference>
<proteinExistence type="predicted"/>
<dbReference type="Pfam" id="PF05725">
    <property type="entry name" value="FNIP"/>
    <property type="match status" value="1"/>
</dbReference>
<accession>A0ABP0RN25</accession>
<dbReference type="InterPro" id="IPR051251">
    <property type="entry name" value="STK_FNIP-Repeat"/>
</dbReference>
<dbReference type="EMBL" id="CAXAMN010026250">
    <property type="protein sequence ID" value="CAK9101495.1"/>
    <property type="molecule type" value="Genomic_DNA"/>
</dbReference>
<comment type="caution">
    <text evidence="1">The sequence shown here is derived from an EMBL/GenBank/DDBJ whole genome shotgun (WGS) entry which is preliminary data.</text>
</comment>
<dbReference type="Proteomes" id="UP001642484">
    <property type="component" value="Unassembled WGS sequence"/>
</dbReference>
<dbReference type="InterPro" id="IPR032675">
    <property type="entry name" value="LRR_dom_sf"/>
</dbReference>
<sequence>MTALEESSGYAIPPSESRQLGAEELEIAVVGVSGDGFKVRVPKSLTASELRNIIRDRLPLKAGARVVVMKGSQKLSLSKTLAQEGLVQEKPTSLSYAYEVTNLQEAWRCFQERPVDDESIALEGILQLRGLRKLAQLKNLVTLKDLAFGDEFNQSLQGVVWPSGLQSLSFGSQFNQSLEGVAWPSGLQSLSFGYEFNQSMEGVAWPSGLQNLSFGDEFNQSLEGVAWPSGLQSLSFGYEFNQSMEGVAWPSNLHRISCWSWALKRANWPSSFLCLEVTGPRSEAVEMDIPEGLQKFAYTVYEDEDVEDTWMISTLDISTL</sequence>
<evidence type="ECO:0008006" key="3">
    <source>
        <dbReference type="Google" id="ProtNLM"/>
    </source>
</evidence>
<organism evidence="1 2">
    <name type="scientific">Durusdinium trenchii</name>
    <dbReference type="NCBI Taxonomy" id="1381693"/>
    <lineage>
        <taxon>Eukaryota</taxon>
        <taxon>Sar</taxon>
        <taxon>Alveolata</taxon>
        <taxon>Dinophyceae</taxon>
        <taxon>Suessiales</taxon>
        <taxon>Symbiodiniaceae</taxon>
        <taxon>Durusdinium</taxon>
    </lineage>
</organism>
<keyword evidence="2" id="KW-1185">Reference proteome</keyword>
<protein>
    <recommendedName>
        <fullName evidence="3">Ubiquitin-like domain-containing protein</fullName>
    </recommendedName>
</protein>
<dbReference type="SUPFAM" id="SSF52058">
    <property type="entry name" value="L domain-like"/>
    <property type="match status" value="1"/>
</dbReference>